<dbReference type="EMBL" id="CAKXAJ010025965">
    <property type="protein sequence ID" value="CAH2247902.1"/>
    <property type="molecule type" value="Genomic_DNA"/>
</dbReference>
<dbReference type="OrthoDB" id="10264720at2759"/>
<reference evidence="2" key="1">
    <citation type="submission" date="2022-03" db="EMBL/GenBank/DDBJ databases">
        <authorList>
            <person name="Lindestad O."/>
        </authorList>
    </citation>
    <scope>NUCLEOTIDE SEQUENCE</scope>
</reference>
<dbReference type="Proteomes" id="UP000838756">
    <property type="component" value="Unassembled WGS sequence"/>
</dbReference>
<dbReference type="PRINTS" id="PR00622">
    <property type="entry name" value="HISTONEH3"/>
</dbReference>
<dbReference type="GO" id="GO:0030527">
    <property type="term" value="F:structural constituent of chromatin"/>
    <property type="evidence" value="ECO:0007669"/>
    <property type="project" value="InterPro"/>
</dbReference>
<comment type="similarity">
    <text evidence="1">Belongs to the histone H3 family.</text>
</comment>
<gene>
    <name evidence="2" type="primary">jg12254</name>
    <name evidence="2" type="ORF">PAEG_LOCUS21666</name>
</gene>
<comment type="caution">
    <text evidence="2">The sequence shown here is derived from an EMBL/GenBank/DDBJ whole genome shotgun (WGS) entry which is preliminary data.</text>
</comment>
<keyword evidence="3" id="KW-1185">Reference proteome</keyword>
<dbReference type="PANTHER" id="PTHR11426">
    <property type="entry name" value="HISTONE H3"/>
    <property type="match status" value="1"/>
</dbReference>
<dbReference type="GO" id="GO:0003677">
    <property type="term" value="F:DNA binding"/>
    <property type="evidence" value="ECO:0007669"/>
    <property type="project" value="InterPro"/>
</dbReference>
<evidence type="ECO:0000313" key="2">
    <source>
        <dbReference type="EMBL" id="CAH2247902.1"/>
    </source>
</evidence>
<dbReference type="Gene3D" id="1.10.20.10">
    <property type="entry name" value="Histone, subunit A"/>
    <property type="match status" value="1"/>
</dbReference>
<name>A0A8S4S7D6_9NEOP</name>
<proteinExistence type="inferred from homology"/>
<accession>A0A8S4S7D6</accession>
<dbReference type="AlphaFoldDB" id="A0A8S4S7D6"/>
<dbReference type="SUPFAM" id="SSF47113">
    <property type="entry name" value="Histone-fold"/>
    <property type="match status" value="1"/>
</dbReference>
<organism evidence="2 3">
    <name type="scientific">Pararge aegeria aegeria</name>
    <dbReference type="NCBI Taxonomy" id="348720"/>
    <lineage>
        <taxon>Eukaryota</taxon>
        <taxon>Metazoa</taxon>
        <taxon>Ecdysozoa</taxon>
        <taxon>Arthropoda</taxon>
        <taxon>Hexapoda</taxon>
        <taxon>Insecta</taxon>
        <taxon>Pterygota</taxon>
        <taxon>Neoptera</taxon>
        <taxon>Endopterygota</taxon>
        <taxon>Lepidoptera</taxon>
        <taxon>Glossata</taxon>
        <taxon>Ditrysia</taxon>
        <taxon>Papilionoidea</taxon>
        <taxon>Nymphalidae</taxon>
        <taxon>Satyrinae</taxon>
        <taxon>Satyrini</taxon>
        <taxon>Parargina</taxon>
        <taxon>Pararge</taxon>
    </lineage>
</organism>
<dbReference type="InterPro" id="IPR009072">
    <property type="entry name" value="Histone-fold"/>
</dbReference>
<protein>
    <submittedName>
        <fullName evidence="2">Jg12254 protein</fullName>
    </submittedName>
</protein>
<sequence length="74" mass="8883">MVSYHMVLATKAGHQGWPTRLRVIARRRQAVSRSLTVALREIRRYQKRTNLLIRKLPLQHLVRDIAHMFVYYLQ</sequence>
<evidence type="ECO:0000313" key="3">
    <source>
        <dbReference type="Proteomes" id="UP000838756"/>
    </source>
</evidence>
<dbReference type="GO" id="GO:0046982">
    <property type="term" value="F:protein heterodimerization activity"/>
    <property type="evidence" value="ECO:0007669"/>
    <property type="project" value="InterPro"/>
</dbReference>
<dbReference type="GO" id="GO:0000786">
    <property type="term" value="C:nucleosome"/>
    <property type="evidence" value="ECO:0007669"/>
    <property type="project" value="InterPro"/>
</dbReference>
<evidence type="ECO:0000256" key="1">
    <source>
        <dbReference type="ARBA" id="ARBA00010343"/>
    </source>
</evidence>
<dbReference type="InterPro" id="IPR000164">
    <property type="entry name" value="Histone_H3/CENP-A"/>
</dbReference>